<feature type="compositionally biased region" description="Acidic residues" evidence="3">
    <location>
        <begin position="533"/>
        <end position="544"/>
    </location>
</feature>
<dbReference type="CDD" id="cd04402">
    <property type="entry name" value="RhoGAP_ARHGAP20"/>
    <property type="match status" value="1"/>
</dbReference>
<comment type="caution">
    <text evidence="5">The sequence shown here is derived from an EMBL/GenBank/DDBJ whole genome shotgun (WGS) entry which is preliminary data.</text>
</comment>
<name>A0A9D3ME65_ANGAN</name>
<dbReference type="EMBL" id="JAFIRN010000006">
    <property type="protein sequence ID" value="KAG5846322.1"/>
    <property type="molecule type" value="Genomic_DNA"/>
</dbReference>
<feature type="region of interest" description="Disordered" evidence="3">
    <location>
        <begin position="606"/>
        <end position="776"/>
    </location>
</feature>
<reference evidence="5" key="1">
    <citation type="submission" date="2021-01" db="EMBL/GenBank/DDBJ databases">
        <title>A chromosome-scale assembly of European eel, Anguilla anguilla.</title>
        <authorList>
            <person name="Henkel C."/>
            <person name="Jong-Raadsen S.A."/>
            <person name="Dufour S."/>
            <person name="Weltzien F.-A."/>
            <person name="Palstra A.P."/>
            <person name="Pelster B."/>
            <person name="Spaink H.P."/>
            <person name="Van Den Thillart G.E."/>
            <person name="Jansen H."/>
            <person name="Zahm M."/>
            <person name="Klopp C."/>
            <person name="Cedric C."/>
            <person name="Louis A."/>
            <person name="Berthelot C."/>
            <person name="Parey E."/>
            <person name="Roest Crollius H."/>
            <person name="Montfort J."/>
            <person name="Robinson-Rechavi M."/>
            <person name="Bucao C."/>
            <person name="Bouchez O."/>
            <person name="Gislard M."/>
            <person name="Lluch J."/>
            <person name="Milhes M."/>
            <person name="Lampietro C."/>
            <person name="Lopez Roques C."/>
            <person name="Donnadieu C."/>
            <person name="Braasch I."/>
            <person name="Desvignes T."/>
            <person name="Postlethwait J."/>
            <person name="Bobe J."/>
            <person name="Guiguen Y."/>
            <person name="Dirks R."/>
        </authorList>
    </citation>
    <scope>NUCLEOTIDE SEQUENCE</scope>
    <source>
        <strain evidence="5">Tag_6206</strain>
        <tissue evidence="5">Liver</tissue>
    </source>
</reference>
<organism evidence="5 6">
    <name type="scientific">Anguilla anguilla</name>
    <name type="common">European freshwater eel</name>
    <name type="synonym">Muraena anguilla</name>
    <dbReference type="NCBI Taxonomy" id="7936"/>
    <lineage>
        <taxon>Eukaryota</taxon>
        <taxon>Metazoa</taxon>
        <taxon>Chordata</taxon>
        <taxon>Craniata</taxon>
        <taxon>Vertebrata</taxon>
        <taxon>Euteleostomi</taxon>
        <taxon>Actinopterygii</taxon>
        <taxon>Neopterygii</taxon>
        <taxon>Teleostei</taxon>
        <taxon>Anguilliformes</taxon>
        <taxon>Anguillidae</taxon>
        <taxon>Anguilla</taxon>
    </lineage>
</organism>
<dbReference type="InterPro" id="IPR000198">
    <property type="entry name" value="RhoGAP_dom"/>
</dbReference>
<dbReference type="Proteomes" id="UP001044222">
    <property type="component" value="Unassembled WGS sequence"/>
</dbReference>
<dbReference type="GO" id="GO:0035023">
    <property type="term" value="P:regulation of Rho protein signal transduction"/>
    <property type="evidence" value="ECO:0007669"/>
    <property type="project" value="InterPro"/>
</dbReference>
<evidence type="ECO:0000256" key="3">
    <source>
        <dbReference type="SAM" id="MobiDB-lite"/>
    </source>
</evidence>
<feature type="compositionally biased region" description="Basic and acidic residues" evidence="3">
    <location>
        <begin position="518"/>
        <end position="529"/>
    </location>
</feature>
<dbReference type="GO" id="GO:0007165">
    <property type="term" value="P:signal transduction"/>
    <property type="evidence" value="ECO:0007669"/>
    <property type="project" value="InterPro"/>
</dbReference>
<dbReference type="Pfam" id="PF22286">
    <property type="entry name" value="RHG20_PH"/>
    <property type="match status" value="1"/>
</dbReference>
<dbReference type="Pfam" id="PF00620">
    <property type="entry name" value="RhoGAP"/>
    <property type="match status" value="1"/>
</dbReference>
<feature type="region of interest" description="Disordered" evidence="3">
    <location>
        <begin position="810"/>
        <end position="829"/>
    </location>
</feature>
<dbReference type="InterPro" id="IPR047887">
    <property type="entry name" value="ARHGAP20_PH"/>
</dbReference>
<keyword evidence="1" id="KW-0343">GTPase activation</keyword>
<dbReference type="PROSITE" id="PS50238">
    <property type="entry name" value="RHOGAP"/>
    <property type="match status" value="1"/>
</dbReference>
<dbReference type="AlphaFoldDB" id="A0A9D3ME65"/>
<evidence type="ECO:0000313" key="5">
    <source>
        <dbReference type="EMBL" id="KAG5846322.1"/>
    </source>
</evidence>
<feature type="region of interest" description="Disordered" evidence="3">
    <location>
        <begin position="514"/>
        <end position="564"/>
    </location>
</feature>
<keyword evidence="2" id="KW-0597">Phosphoprotein</keyword>
<dbReference type="InterPro" id="IPR008936">
    <property type="entry name" value="Rho_GTPase_activation_prot"/>
</dbReference>
<dbReference type="InterPro" id="IPR047886">
    <property type="entry name" value="ARHGAP20-like_RhoGAP"/>
</dbReference>
<accession>A0A9D3ME65</accession>
<dbReference type="Gene3D" id="1.10.555.10">
    <property type="entry name" value="Rho GTPase activation protein"/>
    <property type="match status" value="1"/>
</dbReference>
<feature type="compositionally biased region" description="Low complexity" evidence="3">
    <location>
        <begin position="616"/>
        <end position="674"/>
    </location>
</feature>
<dbReference type="SUPFAM" id="SSF48350">
    <property type="entry name" value="GTPase activation domain, GAP"/>
    <property type="match status" value="1"/>
</dbReference>
<evidence type="ECO:0000256" key="2">
    <source>
        <dbReference type="ARBA" id="ARBA00022553"/>
    </source>
</evidence>
<dbReference type="PANTHER" id="PTHR23179">
    <property type="entry name" value="T-CELL ACTIVATION RHO GTPASE ACTIVATING PROTEIN-RELATED"/>
    <property type="match status" value="1"/>
</dbReference>
<proteinExistence type="predicted"/>
<evidence type="ECO:0000256" key="1">
    <source>
        <dbReference type="ARBA" id="ARBA00022468"/>
    </source>
</evidence>
<dbReference type="GO" id="GO:0005096">
    <property type="term" value="F:GTPase activator activity"/>
    <property type="evidence" value="ECO:0007669"/>
    <property type="project" value="UniProtKB-KW"/>
</dbReference>
<sequence>MILGVGLSAPDGSRKRAFPPADMRRGSYDDAVASLRPHLQNLAQRRRSAPSIAFGRALGKTWTSIREEGIGQVPADQCPFVLGLTNENAELTLGSAGGSSVQLTRGVKTKGGKLKVSSCSSSATSWSSPSLGGYSGGKLRESSSSYRLKHRVNLEQLWIVTFEDEEDEEGDVGINLKTSLFLAWPLAHCVVSFRSPEVKERWFGTLHRKIREAAERSGPLSPPPSVLMTVLSGSVASKTPAGGMDSVIQLPTDGTAPPPVKEGPLCNTEDKACRPIENTSSRRWSFFLRKLRESSSLSVPAPSADPASPKTLLFGQQLSKVCPEEDKLPKPITDMLMLLLKKGIFAEGVFRKAANARSVKEIREQLNSGVDVDMESKPVTLLAALFKDFLRQIPGSLLVAEQYGDWMQALEREDIQERHAQLKQMIDRLPPTNGVLLRHLLCVLHHISLNAGANKMDARNLAICIAPNLLQHHSLDTETVSKVTDLTQFLIENCREIFGEQIQSLLGDPDEEELVDNLDSRSSHQHDSAYDSTDPDAEGDSGDPADDRPTPKPLPRRRSEPALFPSAVAAGNRLGSLARSHDDFSGGLGFQEQPLKKQVSEDSFLLSGSHQRQGGAEPLAPLPLRTAPAAPQKDSSCSSSCSLESSFSNQSESSVFTSSPLPSPSCSRRSLFPRHQSFHLGKGGEDAPSPAPSPAAREGGGGLAERDDAAGPRPRQAPPPAAVRRGGVPAGGQPAGRQAPGVRAGPAERGAAGPPQYRTLTVRGARELERKSRPVSVSDDLLLRTHPACDLTGCHAQDTPALAPPALAPAPPPSMFRPRAMSASAPCDPHQKVIRRCSQPLFEEISYAKESYV</sequence>
<evidence type="ECO:0000313" key="6">
    <source>
        <dbReference type="Proteomes" id="UP001044222"/>
    </source>
</evidence>
<dbReference type="SMART" id="SM00324">
    <property type="entry name" value="RhoGAP"/>
    <property type="match status" value="1"/>
</dbReference>
<feature type="compositionally biased region" description="Low complexity" evidence="3">
    <location>
        <begin position="735"/>
        <end position="755"/>
    </location>
</feature>
<dbReference type="PANTHER" id="PTHR23179:SF26">
    <property type="entry name" value="T-CELL ACTIVATION RHO GTPASE-ACTIVATING PROTEIN"/>
    <property type="match status" value="1"/>
</dbReference>
<evidence type="ECO:0000259" key="4">
    <source>
        <dbReference type="PROSITE" id="PS50238"/>
    </source>
</evidence>
<gene>
    <name evidence="5" type="ORF">ANANG_G00113710</name>
</gene>
<keyword evidence="6" id="KW-1185">Reference proteome</keyword>
<protein>
    <recommendedName>
        <fullName evidence="4">Rho-GAP domain-containing protein</fullName>
    </recommendedName>
</protein>
<feature type="domain" description="Rho-GAP" evidence="4">
    <location>
        <begin position="316"/>
        <end position="498"/>
    </location>
</feature>